<evidence type="ECO:0000313" key="3">
    <source>
        <dbReference type="Proteomes" id="UP000249794"/>
    </source>
</evidence>
<dbReference type="GO" id="GO:0006355">
    <property type="term" value="P:regulation of DNA-templated transcription"/>
    <property type="evidence" value="ECO:0007669"/>
    <property type="project" value="InterPro"/>
</dbReference>
<proteinExistence type="predicted"/>
<sequence>MSNPQTAETELLPQAESQAEYSGEALINMPKDLHQKLVEAAAQAGIDFNQYIVALLSEQNTLQAIGNVQNTLNEINQQLRPQEGARDNLRESLRETRESSASLRELSYRDQRARERRLAYDNRYVEDWESGLND</sequence>
<dbReference type="InterPro" id="IPR010985">
    <property type="entry name" value="Ribbon_hlx_hlx"/>
</dbReference>
<dbReference type="AlphaFoldDB" id="A0A2W4ZQ01"/>
<dbReference type="InterPro" id="IPR008651">
    <property type="entry name" value="Uncharacterised_HicB"/>
</dbReference>
<reference evidence="2 3" key="2">
    <citation type="submission" date="2018-06" db="EMBL/GenBank/DDBJ databases">
        <title>Metagenomic assembly of (sub)arctic Cyanobacteria and their associated microbiome from non-axenic cultures.</title>
        <authorList>
            <person name="Baurain D."/>
        </authorList>
    </citation>
    <scope>NUCLEOTIDE SEQUENCE [LARGE SCALE GENOMIC DNA]</scope>
    <source>
        <strain evidence="2">ULC027bin1</strain>
    </source>
</reference>
<accession>A0A2W4ZQ01</accession>
<evidence type="ECO:0000313" key="2">
    <source>
        <dbReference type="EMBL" id="PZO60325.1"/>
    </source>
</evidence>
<dbReference type="Pfam" id="PF05534">
    <property type="entry name" value="HicB"/>
    <property type="match status" value="1"/>
</dbReference>
<organism evidence="2 3">
    <name type="scientific">Phormidesmis priestleyi</name>
    <dbReference type="NCBI Taxonomy" id="268141"/>
    <lineage>
        <taxon>Bacteria</taxon>
        <taxon>Bacillati</taxon>
        <taxon>Cyanobacteriota</taxon>
        <taxon>Cyanophyceae</taxon>
        <taxon>Leptolyngbyales</taxon>
        <taxon>Leptolyngbyaceae</taxon>
        <taxon>Phormidesmis</taxon>
    </lineage>
</organism>
<feature type="compositionally biased region" description="Basic and acidic residues" evidence="1">
    <location>
        <begin position="83"/>
        <end position="98"/>
    </location>
</feature>
<dbReference type="SUPFAM" id="SSF47598">
    <property type="entry name" value="Ribbon-helix-helix"/>
    <property type="match status" value="1"/>
</dbReference>
<evidence type="ECO:0008006" key="4">
    <source>
        <dbReference type="Google" id="ProtNLM"/>
    </source>
</evidence>
<dbReference type="Proteomes" id="UP000249794">
    <property type="component" value="Unassembled WGS sequence"/>
</dbReference>
<comment type="caution">
    <text evidence="2">The sequence shown here is derived from an EMBL/GenBank/DDBJ whole genome shotgun (WGS) entry which is preliminary data.</text>
</comment>
<protein>
    <recommendedName>
        <fullName evidence="4">Toxin-antitoxin system HicB family antitoxin</fullName>
    </recommendedName>
</protein>
<gene>
    <name evidence="2" type="ORF">DCF15_02205</name>
</gene>
<name>A0A2W4ZQ01_9CYAN</name>
<feature type="region of interest" description="Disordered" evidence="1">
    <location>
        <begin position="76"/>
        <end position="108"/>
    </location>
</feature>
<dbReference type="EMBL" id="QBMP01000011">
    <property type="protein sequence ID" value="PZO60325.1"/>
    <property type="molecule type" value="Genomic_DNA"/>
</dbReference>
<evidence type="ECO:0000256" key="1">
    <source>
        <dbReference type="SAM" id="MobiDB-lite"/>
    </source>
</evidence>
<reference evidence="3" key="1">
    <citation type="submission" date="2018-04" db="EMBL/GenBank/DDBJ databases">
        <authorList>
            <person name="Cornet L."/>
        </authorList>
    </citation>
    <scope>NUCLEOTIDE SEQUENCE [LARGE SCALE GENOMIC DNA]</scope>
</reference>